<proteinExistence type="predicted"/>
<organism evidence="2 3">
    <name type="scientific">Pseudovirgaria hyperparasitica</name>
    <dbReference type="NCBI Taxonomy" id="470096"/>
    <lineage>
        <taxon>Eukaryota</taxon>
        <taxon>Fungi</taxon>
        <taxon>Dikarya</taxon>
        <taxon>Ascomycota</taxon>
        <taxon>Pezizomycotina</taxon>
        <taxon>Dothideomycetes</taxon>
        <taxon>Dothideomycetes incertae sedis</taxon>
        <taxon>Acrospermales</taxon>
        <taxon>Acrospermaceae</taxon>
        <taxon>Pseudovirgaria</taxon>
    </lineage>
</organism>
<evidence type="ECO:0000313" key="3">
    <source>
        <dbReference type="Proteomes" id="UP000799437"/>
    </source>
</evidence>
<name>A0A6A6VUQ4_9PEZI</name>
<dbReference type="Proteomes" id="UP000799437">
    <property type="component" value="Unassembled WGS sequence"/>
</dbReference>
<accession>A0A6A6VUQ4</accession>
<keyword evidence="1" id="KW-0472">Membrane</keyword>
<dbReference type="AlphaFoldDB" id="A0A6A6VUQ4"/>
<sequence>MDLWKDWGMNYEKGEQELRREKMGVGVARLAGNAVMNAFIALLCFPFLFLFLPFNLNLNLQPTMPSQNP</sequence>
<protein>
    <submittedName>
        <fullName evidence="2">Uncharacterized protein</fullName>
    </submittedName>
</protein>
<dbReference type="RefSeq" id="XP_033596414.1">
    <property type="nucleotide sequence ID" value="XM_033744782.1"/>
</dbReference>
<reference evidence="2" key="1">
    <citation type="journal article" date="2020" name="Stud. Mycol.">
        <title>101 Dothideomycetes genomes: a test case for predicting lifestyles and emergence of pathogens.</title>
        <authorList>
            <person name="Haridas S."/>
            <person name="Albert R."/>
            <person name="Binder M."/>
            <person name="Bloem J."/>
            <person name="Labutti K."/>
            <person name="Salamov A."/>
            <person name="Andreopoulos B."/>
            <person name="Baker S."/>
            <person name="Barry K."/>
            <person name="Bills G."/>
            <person name="Bluhm B."/>
            <person name="Cannon C."/>
            <person name="Castanera R."/>
            <person name="Culley D."/>
            <person name="Daum C."/>
            <person name="Ezra D."/>
            <person name="Gonzalez J."/>
            <person name="Henrissat B."/>
            <person name="Kuo A."/>
            <person name="Liang C."/>
            <person name="Lipzen A."/>
            <person name="Lutzoni F."/>
            <person name="Magnuson J."/>
            <person name="Mondo S."/>
            <person name="Nolan M."/>
            <person name="Ohm R."/>
            <person name="Pangilinan J."/>
            <person name="Park H.-J."/>
            <person name="Ramirez L."/>
            <person name="Alfaro M."/>
            <person name="Sun H."/>
            <person name="Tritt A."/>
            <person name="Yoshinaga Y."/>
            <person name="Zwiers L.-H."/>
            <person name="Turgeon B."/>
            <person name="Goodwin S."/>
            <person name="Spatafora J."/>
            <person name="Crous P."/>
            <person name="Grigoriev I."/>
        </authorList>
    </citation>
    <scope>NUCLEOTIDE SEQUENCE</scope>
    <source>
        <strain evidence="2">CBS 121739</strain>
    </source>
</reference>
<keyword evidence="3" id="KW-1185">Reference proteome</keyword>
<evidence type="ECO:0000256" key="1">
    <source>
        <dbReference type="SAM" id="Phobius"/>
    </source>
</evidence>
<keyword evidence="1" id="KW-1133">Transmembrane helix</keyword>
<evidence type="ECO:0000313" key="2">
    <source>
        <dbReference type="EMBL" id="KAF2753963.1"/>
    </source>
</evidence>
<dbReference type="GeneID" id="54485836"/>
<keyword evidence="1" id="KW-0812">Transmembrane</keyword>
<gene>
    <name evidence="2" type="ORF">EJ05DRAFT_479979</name>
</gene>
<feature type="transmembrane region" description="Helical" evidence="1">
    <location>
        <begin position="30"/>
        <end position="54"/>
    </location>
</feature>
<dbReference type="EMBL" id="ML996582">
    <property type="protein sequence ID" value="KAF2753963.1"/>
    <property type="molecule type" value="Genomic_DNA"/>
</dbReference>